<dbReference type="PATRIC" id="fig|1440763.5.peg.539"/>
<evidence type="ECO:0000313" key="1">
    <source>
        <dbReference type="EMBL" id="APG03435.1"/>
    </source>
</evidence>
<evidence type="ECO:0000313" key="2">
    <source>
        <dbReference type="Proteomes" id="UP000182987"/>
    </source>
</evidence>
<sequence length="198" mass="22521">MTPVRLENAYVTLEPMTLAHIPALEQAAADGNLWDLWFTSVPGPGRMTDYVESALRGQEEGRMSPWVVRENETGQVVGSTRYYEIEDDPSRVAIGYTWYARRWQRSHVNTACKHLLLDNAFQNVGVVAVTFHTDAYNQDSQRAIEKLGAKREGVLRANKRRSDGSLRDTVCYSILSTEWPDVDKWLQLRLMRLAPPPA</sequence>
<dbReference type="PANTHER" id="PTHR43610">
    <property type="entry name" value="BLL6696 PROTEIN"/>
    <property type="match status" value="1"/>
</dbReference>
<dbReference type="STRING" id="1440763.BJI69_05560"/>
<protein>
    <submittedName>
        <fullName evidence="1">GNAT family N-acetyltransferase</fullName>
    </submittedName>
</protein>
<dbReference type="PANTHER" id="PTHR43610:SF1">
    <property type="entry name" value="N-ACETYLTRANSFERASE DOMAIN-CONTAINING PROTEIN"/>
    <property type="match status" value="1"/>
</dbReference>
<dbReference type="Gene3D" id="3.40.630.30">
    <property type="match status" value="1"/>
</dbReference>
<dbReference type="Proteomes" id="UP000182987">
    <property type="component" value="Chromosome"/>
</dbReference>
<accession>A0A0G9HEH2</accession>
<reference evidence="2" key="1">
    <citation type="submission" date="2016-09" db="EMBL/GenBank/DDBJ databases">
        <authorList>
            <person name="Lysoe E."/>
        </authorList>
    </citation>
    <scope>NUCLEOTIDE SEQUENCE [LARGE SCALE GENOMIC DNA]</scope>
    <source>
        <strain evidence="2">LJ96T</strain>
    </source>
</reference>
<proteinExistence type="predicted"/>
<dbReference type="SUPFAM" id="SSF55729">
    <property type="entry name" value="Acyl-CoA N-acyltransferases (Nat)"/>
    <property type="match status" value="1"/>
</dbReference>
<organism evidence="1 2">
    <name type="scientific">Luteibacter rhizovicinus DSM 16549</name>
    <dbReference type="NCBI Taxonomy" id="1440763"/>
    <lineage>
        <taxon>Bacteria</taxon>
        <taxon>Pseudomonadati</taxon>
        <taxon>Pseudomonadota</taxon>
        <taxon>Gammaproteobacteria</taxon>
        <taxon>Lysobacterales</taxon>
        <taxon>Rhodanobacteraceae</taxon>
        <taxon>Luteibacter</taxon>
    </lineage>
</organism>
<keyword evidence="2" id="KW-1185">Reference proteome</keyword>
<dbReference type="Pfam" id="PF13302">
    <property type="entry name" value="Acetyltransf_3"/>
    <property type="match status" value="1"/>
</dbReference>
<gene>
    <name evidence="1" type="ORF">BJI69_05560</name>
</gene>
<dbReference type="EMBL" id="CP017480">
    <property type="protein sequence ID" value="APG03435.1"/>
    <property type="molecule type" value="Genomic_DNA"/>
</dbReference>
<dbReference type="PROSITE" id="PS51186">
    <property type="entry name" value="GNAT"/>
    <property type="match status" value="1"/>
</dbReference>
<dbReference type="InterPro" id="IPR016181">
    <property type="entry name" value="Acyl_CoA_acyltransferase"/>
</dbReference>
<dbReference type="InterPro" id="IPR000182">
    <property type="entry name" value="GNAT_dom"/>
</dbReference>
<dbReference type="OrthoDB" id="5295305at2"/>
<dbReference type="RefSeq" id="WP_046966510.1">
    <property type="nucleotide sequence ID" value="NZ_CP017480.1"/>
</dbReference>
<dbReference type="KEGG" id="lrz:BJI69_05560"/>
<dbReference type="AlphaFoldDB" id="A0A0G9HEH2"/>
<dbReference type="GO" id="GO:0016747">
    <property type="term" value="F:acyltransferase activity, transferring groups other than amino-acyl groups"/>
    <property type="evidence" value="ECO:0007669"/>
    <property type="project" value="InterPro"/>
</dbReference>
<name>A0A0G9HEH2_9GAMM</name>